<dbReference type="Pfam" id="PF00440">
    <property type="entry name" value="TetR_N"/>
    <property type="match status" value="1"/>
</dbReference>
<name>A0A7W4IFF0_9PROT</name>
<keyword evidence="2" id="KW-0678">Repressor</keyword>
<dbReference type="InterPro" id="IPR003012">
    <property type="entry name" value="Tet_transcr_reg_TetR"/>
</dbReference>
<dbReference type="GO" id="GO:0045892">
    <property type="term" value="P:negative regulation of DNA-templated transcription"/>
    <property type="evidence" value="ECO:0007669"/>
    <property type="project" value="InterPro"/>
</dbReference>
<sequence>MALERDKVVAASLILLDEVGLDGLTMRALAKRLAVQAPTLYWHFPSKQALLDQMADAIIAPVPAAIPPGEPPDTVLRSLADAMRRALLSRRDGARVYAGTYVMGENVLAVADIALGALMQKGLDERGAADEMFNIVYYILGHAIEEQGFQERWVSADDGTVAGMRRLLAEPASRRFPSLSRCVDTILASDFDARFRRGVDSWLHGLERKEAAPRVRSARSASVKS</sequence>
<dbReference type="Gene3D" id="1.10.357.10">
    <property type="entry name" value="Tetracycline Repressor, domain 2"/>
    <property type="match status" value="1"/>
</dbReference>
<dbReference type="Proteomes" id="UP000589085">
    <property type="component" value="Unassembled WGS sequence"/>
</dbReference>
<dbReference type="GO" id="GO:0003700">
    <property type="term" value="F:DNA-binding transcription factor activity"/>
    <property type="evidence" value="ECO:0007669"/>
    <property type="project" value="TreeGrafter"/>
</dbReference>
<dbReference type="PRINTS" id="PR00400">
    <property type="entry name" value="TETREPRESSOR"/>
</dbReference>
<dbReference type="SUPFAM" id="SSF48498">
    <property type="entry name" value="Tetracyclin repressor-like, C-terminal domain"/>
    <property type="match status" value="1"/>
</dbReference>
<dbReference type="AlphaFoldDB" id="A0A7W4IFF0"/>
<reference evidence="8 9" key="1">
    <citation type="submission" date="2020-04" db="EMBL/GenBank/DDBJ databases">
        <title>Description of novel Gluconacetobacter.</title>
        <authorList>
            <person name="Sombolestani A."/>
        </authorList>
    </citation>
    <scope>NUCLEOTIDE SEQUENCE [LARGE SCALE GENOMIC DNA]</scope>
    <source>
        <strain evidence="8 9">LMG 19747</strain>
    </source>
</reference>
<dbReference type="InterPro" id="IPR001647">
    <property type="entry name" value="HTH_TetR"/>
</dbReference>
<evidence type="ECO:0000256" key="1">
    <source>
        <dbReference type="ARBA" id="ARBA00002856"/>
    </source>
</evidence>
<dbReference type="PRINTS" id="PR00455">
    <property type="entry name" value="HTHTETR"/>
</dbReference>
<dbReference type="InterPro" id="IPR009057">
    <property type="entry name" value="Homeodomain-like_sf"/>
</dbReference>
<evidence type="ECO:0000259" key="7">
    <source>
        <dbReference type="PROSITE" id="PS50977"/>
    </source>
</evidence>
<proteinExistence type="predicted"/>
<dbReference type="GO" id="GO:0046677">
    <property type="term" value="P:response to antibiotic"/>
    <property type="evidence" value="ECO:0007669"/>
    <property type="project" value="InterPro"/>
</dbReference>
<evidence type="ECO:0000256" key="6">
    <source>
        <dbReference type="PROSITE-ProRule" id="PRU00335"/>
    </source>
</evidence>
<dbReference type="Pfam" id="PF02909">
    <property type="entry name" value="TetR_C_1"/>
    <property type="match status" value="1"/>
</dbReference>
<dbReference type="SUPFAM" id="SSF46689">
    <property type="entry name" value="Homeodomain-like"/>
    <property type="match status" value="1"/>
</dbReference>
<evidence type="ECO:0000256" key="4">
    <source>
        <dbReference type="ARBA" id="ARBA00023125"/>
    </source>
</evidence>
<dbReference type="InterPro" id="IPR023772">
    <property type="entry name" value="DNA-bd_HTH_TetR-type_CS"/>
</dbReference>
<dbReference type="EMBL" id="JABEQJ010000026">
    <property type="protein sequence ID" value="MBB2161885.1"/>
    <property type="molecule type" value="Genomic_DNA"/>
</dbReference>
<evidence type="ECO:0000256" key="2">
    <source>
        <dbReference type="ARBA" id="ARBA00022491"/>
    </source>
</evidence>
<evidence type="ECO:0000256" key="3">
    <source>
        <dbReference type="ARBA" id="ARBA00023015"/>
    </source>
</evidence>
<comment type="caution">
    <text evidence="8">The sequence shown here is derived from an EMBL/GenBank/DDBJ whole genome shotgun (WGS) entry which is preliminary data.</text>
</comment>
<dbReference type="PANTHER" id="PTHR30055">
    <property type="entry name" value="HTH-TYPE TRANSCRIPTIONAL REGULATOR RUTR"/>
    <property type="match status" value="1"/>
</dbReference>
<accession>A0A7W4IFF0</accession>
<dbReference type="PROSITE" id="PS50977">
    <property type="entry name" value="HTH_TETR_2"/>
    <property type="match status" value="1"/>
</dbReference>
<feature type="DNA-binding region" description="H-T-H motif" evidence="6">
    <location>
        <begin position="25"/>
        <end position="44"/>
    </location>
</feature>
<dbReference type="InterPro" id="IPR004111">
    <property type="entry name" value="Repressor_TetR_C"/>
</dbReference>
<dbReference type="PROSITE" id="PS01081">
    <property type="entry name" value="HTH_TETR_1"/>
    <property type="match status" value="1"/>
</dbReference>
<dbReference type="InterPro" id="IPR036271">
    <property type="entry name" value="Tet_transcr_reg_TetR-rel_C_sf"/>
</dbReference>
<evidence type="ECO:0000256" key="5">
    <source>
        <dbReference type="ARBA" id="ARBA00023163"/>
    </source>
</evidence>
<evidence type="ECO:0000313" key="9">
    <source>
        <dbReference type="Proteomes" id="UP000589085"/>
    </source>
</evidence>
<dbReference type="Gene3D" id="1.10.10.60">
    <property type="entry name" value="Homeodomain-like"/>
    <property type="match status" value="1"/>
</dbReference>
<protein>
    <submittedName>
        <fullName evidence="8">TetR family transcriptional regulator</fullName>
    </submittedName>
</protein>
<keyword evidence="4 6" id="KW-0238">DNA-binding</keyword>
<dbReference type="GO" id="GO:0000976">
    <property type="term" value="F:transcription cis-regulatory region binding"/>
    <property type="evidence" value="ECO:0007669"/>
    <property type="project" value="TreeGrafter"/>
</dbReference>
<gene>
    <name evidence="8" type="ORF">HLH48_17230</name>
</gene>
<dbReference type="RefSeq" id="WP_182998712.1">
    <property type="nucleotide sequence ID" value="NZ_JABEQJ010000026.1"/>
</dbReference>
<evidence type="ECO:0000313" key="8">
    <source>
        <dbReference type="EMBL" id="MBB2161885.1"/>
    </source>
</evidence>
<feature type="domain" description="HTH tetR-type" evidence="7">
    <location>
        <begin position="2"/>
        <end position="62"/>
    </location>
</feature>
<comment type="function">
    <text evidence="1">TetR is the repressor of the tetracycline resistance element; its N-terminal region forms a helix-turn-helix structure and binds DNA. Binding of tetracycline to TetR reduces the repressor affinity for the tetracycline resistance gene (tetA) promoter operator sites.</text>
</comment>
<dbReference type="InterPro" id="IPR050109">
    <property type="entry name" value="HTH-type_TetR-like_transc_reg"/>
</dbReference>
<keyword evidence="5" id="KW-0804">Transcription</keyword>
<keyword evidence="3" id="KW-0805">Transcription regulation</keyword>
<organism evidence="8 9">
    <name type="scientific">Gluconacetobacter sacchari</name>
    <dbReference type="NCBI Taxonomy" id="92759"/>
    <lineage>
        <taxon>Bacteria</taxon>
        <taxon>Pseudomonadati</taxon>
        <taxon>Pseudomonadota</taxon>
        <taxon>Alphaproteobacteria</taxon>
        <taxon>Acetobacterales</taxon>
        <taxon>Acetobacteraceae</taxon>
        <taxon>Gluconacetobacter</taxon>
    </lineage>
</organism>
<dbReference type="PANTHER" id="PTHR30055:SF151">
    <property type="entry name" value="TRANSCRIPTIONAL REGULATORY PROTEIN"/>
    <property type="match status" value="1"/>
</dbReference>